<dbReference type="AlphaFoldDB" id="A0AAU9D480"/>
<keyword evidence="3" id="KW-0378">Hydrolase</keyword>
<sequence>MDRRFFLRSIGLGVATIPVLKPYAFGAGSRSRKNDKGKKLIAQLYRKHFPPKPKKKTPRSATPNVLLITSDQQHFMGLGINDPRLKTPNLDRLAKMGTVFDRAYTPNPTCTPSRASIITGQYPSQHGAWSLGTKLRDDSPTVGDEFRKAGYKTSLVGKAHFQPLRGNAEHPSAEAYPALQDLDFWKSFDGPFYGFDHVELTRNHGDEAHVGQHYALWLEKKGATNWRDWFRKPTGNSGPQRGAWNMPGEYHMNAWIAERTNELMEEHQKKNEPFFMWASFFDPHPPYLVPEPWASMYDPDKLEPPMAVPGEHDDMPKQYGMTQRKGDKEAKKFFSQWNEKGGHHVFGYHTNHGLDEKKRRKNMAVYFGMISMLDHYVGQILDKLDELGITENTLVVYTTDHGHYFGQHGLDKKGNFGYEDGVRIPFIVSKPGEIPQGKRTDSLQTLVDLAPTFLGFCGIEKPSFMTGVDMTSDWKKGGAQTRDHVVVESRQQPTKLYLKTYIEKRYKIVTYSNHIGSDKPYGELFDLEKDPQELVNLWDKSEFQNLKAEMLLKQMQAEMKKEPTPMKRLSIA</sequence>
<organism evidence="5 6">
    <name type="scientific">Fulvitalea axinellae</name>
    <dbReference type="NCBI Taxonomy" id="1182444"/>
    <lineage>
        <taxon>Bacteria</taxon>
        <taxon>Pseudomonadati</taxon>
        <taxon>Bacteroidota</taxon>
        <taxon>Cytophagia</taxon>
        <taxon>Cytophagales</taxon>
        <taxon>Persicobacteraceae</taxon>
        <taxon>Fulvitalea</taxon>
    </lineage>
</organism>
<dbReference type="KEGG" id="fax:FUAX_47690"/>
<gene>
    <name evidence="5" type="ORF">FUAX_47690</name>
</gene>
<keyword evidence="6" id="KW-1185">Reference proteome</keyword>
<accession>A0AAU9D480</accession>
<dbReference type="SUPFAM" id="SSF53649">
    <property type="entry name" value="Alkaline phosphatase-like"/>
    <property type="match status" value="1"/>
</dbReference>
<evidence type="ECO:0000256" key="3">
    <source>
        <dbReference type="ARBA" id="ARBA00022801"/>
    </source>
</evidence>
<evidence type="ECO:0000256" key="1">
    <source>
        <dbReference type="ARBA" id="ARBA00008779"/>
    </source>
</evidence>
<dbReference type="PANTHER" id="PTHR45953:SF1">
    <property type="entry name" value="IDURONATE 2-SULFATASE"/>
    <property type="match status" value="1"/>
</dbReference>
<dbReference type="RefSeq" id="WP_338395689.1">
    <property type="nucleotide sequence ID" value="NZ_AP025318.1"/>
</dbReference>
<comment type="similarity">
    <text evidence="1">Belongs to the sulfatase family.</text>
</comment>
<dbReference type="GO" id="GO:0046872">
    <property type="term" value="F:metal ion binding"/>
    <property type="evidence" value="ECO:0007669"/>
    <property type="project" value="UniProtKB-KW"/>
</dbReference>
<dbReference type="Pfam" id="PF00884">
    <property type="entry name" value="Sulfatase"/>
    <property type="match status" value="1"/>
</dbReference>
<evidence type="ECO:0000259" key="4">
    <source>
        <dbReference type="Pfam" id="PF00884"/>
    </source>
</evidence>
<dbReference type="PROSITE" id="PS00523">
    <property type="entry name" value="SULFATASE_1"/>
    <property type="match status" value="1"/>
</dbReference>
<dbReference type="GO" id="GO:0005737">
    <property type="term" value="C:cytoplasm"/>
    <property type="evidence" value="ECO:0007669"/>
    <property type="project" value="TreeGrafter"/>
</dbReference>
<geneLocation type="plasmid" evidence="5 6">
    <name>pFA4</name>
</geneLocation>
<dbReference type="InterPro" id="IPR024607">
    <property type="entry name" value="Sulfatase_CS"/>
</dbReference>
<name>A0AAU9D480_9BACT</name>
<keyword evidence="5" id="KW-0614">Plasmid</keyword>
<dbReference type="InterPro" id="IPR000917">
    <property type="entry name" value="Sulfatase_N"/>
</dbReference>
<evidence type="ECO:0000313" key="5">
    <source>
        <dbReference type="EMBL" id="BDD12337.1"/>
    </source>
</evidence>
<dbReference type="GO" id="GO:0008484">
    <property type="term" value="F:sulfuric ester hydrolase activity"/>
    <property type="evidence" value="ECO:0007669"/>
    <property type="project" value="TreeGrafter"/>
</dbReference>
<reference evidence="5 6" key="1">
    <citation type="submission" date="2021-12" db="EMBL/GenBank/DDBJ databases">
        <title>Genome sequencing of bacteria with rrn-lacking chromosome and rrn-plasmid.</title>
        <authorList>
            <person name="Anda M."/>
            <person name="Iwasaki W."/>
        </authorList>
    </citation>
    <scope>NUCLEOTIDE SEQUENCE [LARGE SCALE GENOMIC DNA]</scope>
    <source>
        <strain evidence="5 6">DSM 100852</strain>
        <plasmid evidence="5 6">pFA4</plasmid>
    </source>
</reference>
<keyword evidence="2" id="KW-0479">Metal-binding</keyword>
<dbReference type="EMBL" id="AP025318">
    <property type="protein sequence ID" value="BDD12337.1"/>
    <property type="molecule type" value="Genomic_DNA"/>
</dbReference>
<dbReference type="Gene3D" id="3.40.720.10">
    <property type="entry name" value="Alkaline Phosphatase, subunit A"/>
    <property type="match status" value="1"/>
</dbReference>
<dbReference type="Proteomes" id="UP001348817">
    <property type="component" value="Plasmid pFA4"/>
</dbReference>
<feature type="domain" description="Sulfatase N-terminal" evidence="4">
    <location>
        <begin position="63"/>
        <end position="458"/>
    </location>
</feature>
<evidence type="ECO:0000313" key="6">
    <source>
        <dbReference type="Proteomes" id="UP001348817"/>
    </source>
</evidence>
<dbReference type="InterPro" id="IPR017850">
    <property type="entry name" value="Alkaline_phosphatase_core_sf"/>
</dbReference>
<proteinExistence type="inferred from homology"/>
<protein>
    <submittedName>
        <fullName evidence="5">Sulfatase</fullName>
    </submittedName>
</protein>
<evidence type="ECO:0000256" key="2">
    <source>
        <dbReference type="ARBA" id="ARBA00022723"/>
    </source>
</evidence>
<dbReference type="PANTHER" id="PTHR45953">
    <property type="entry name" value="IDURONATE 2-SULFATASE"/>
    <property type="match status" value="1"/>
</dbReference>